<dbReference type="OrthoDB" id="4131739at2"/>
<reference evidence="2 3" key="1">
    <citation type="journal article" date="2017" name="Biochemistry">
        <title>Identification of the Biosynthetic Pathway for the Antibiotic Bicyclomycin.</title>
        <authorList>
            <person name="Patteson J."/>
            <person name="Cai W."/>
            <person name="Johnson R.A."/>
            <person name="Santa Maria K."/>
            <person name="Li B."/>
        </authorList>
    </citation>
    <scope>NUCLEOTIDE SEQUENCE [LARGE SCALE GENOMIC DNA]</scope>
    <source>
        <strain evidence="2 3">ATCC 21532</strain>
    </source>
</reference>
<evidence type="ECO:0000313" key="2">
    <source>
        <dbReference type="EMBL" id="PHQ51133.1"/>
    </source>
</evidence>
<gene>
    <name evidence="2" type="ORF">BLA24_15280</name>
</gene>
<feature type="signal peptide" evidence="1">
    <location>
        <begin position="1"/>
        <end position="25"/>
    </location>
</feature>
<protein>
    <submittedName>
        <fullName evidence="2">Uncharacterized protein</fullName>
    </submittedName>
</protein>
<organism evidence="2 3">
    <name type="scientific">Streptomyces cinnamoneus</name>
    <name type="common">Streptoverticillium cinnamoneum</name>
    <dbReference type="NCBI Taxonomy" id="53446"/>
    <lineage>
        <taxon>Bacteria</taxon>
        <taxon>Bacillati</taxon>
        <taxon>Actinomycetota</taxon>
        <taxon>Actinomycetes</taxon>
        <taxon>Kitasatosporales</taxon>
        <taxon>Streptomycetaceae</taxon>
        <taxon>Streptomyces</taxon>
        <taxon>Streptomyces cinnamoneus group</taxon>
    </lineage>
</organism>
<comment type="caution">
    <text evidence="2">The sequence shown here is derived from an EMBL/GenBank/DDBJ whole genome shotgun (WGS) entry which is preliminary data.</text>
</comment>
<keyword evidence="1" id="KW-0732">Signal</keyword>
<evidence type="ECO:0000313" key="3">
    <source>
        <dbReference type="Proteomes" id="UP000222531"/>
    </source>
</evidence>
<dbReference type="AlphaFoldDB" id="A0A2G1XIT2"/>
<dbReference type="RefSeq" id="WP_099199505.1">
    <property type="nucleotide sequence ID" value="NZ_NHZO01000147.1"/>
</dbReference>
<dbReference type="EMBL" id="NHZO01000147">
    <property type="protein sequence ID" value="PHQ51133.1"/>
    <property type="molecule type" value="Genomic_DNA"/>
</dbReference>
<keyword evidence="3" id="KW-1185">Reference proteome</keyword>
<evidence type="ECO:0000256" key="1">
    <source>
        <dbReference type="SAM" id="SignalP"/>
    </source>
</evidence>
<sequence>MIKRFSVVAAAVVMVVAPLAGVANAAGLPCGGGYSCDNQDPGPVSWDKVDTDDSAKDGGCGSVELRSGKKDGKWYAWARVFVKSGCQGYEGWIDRKGPDGSIEHVLGYFTATDRWGSNFGNMYYWPDGTQVRAGFKHPGEDWSKSGVTKWH</sequence>
<feature type="chain" id="PRO_5044380976" evidence="1">
    <location>
        <begin position="26"/>
        <end position="151"/>
    </location>
</feature>
<dbReference type="Proteomes" id="UP000222531">
    <property type="component" value="Unassembled WGS sequence"/>
</dbReference>
<accession>A0A2G1XIT2</accession>
<name>A0A2G1XIT2_STRCJ</name>
<proteinExistence type="predicted"/>